<keyword evidence="2" id="KW-1185">Reference proteome</keyword>
<accession>B8CYS9</accession>
<dbReference type="CDD" id="cd02518">
    <property type="entry name" value="GT2_SpsF"/>
    <property type="match status" value="1"/>
</dbReference>
<dbReference type="GO" id="GO:0005829">
    <property type="term" value="C:cytosol"/>
    <property type="evidence" value="ECO:0007669"/>
    <property type="project" value="TreeGrafter"/>
</dbReference>
<dbReference type="EMBL" id="CP001098">
    <property type="protein sequence ID" value="ACL70448.1"/>
    <property type="molecule type" value="Genomic_DNA"/>
</dbReference>
<keyword evidence="1" id="KW-0808">Transferase</keyword>
<sequence length="266" mass="30960">MKIGFLITARLKSSRLPFKILKDLNGKKVIERIIDRAKEVDDISEIVLCTSTNPQDKPLIDIAKKNDIYYFNGSEEDVLQRLLSASQLYSMDYIVGITADNPLFTIYYSNRIVDEFKRNNYDYIKLKGLPLGCATYGMKVKALETICAVKNIVDTEIWGPLIDRPELFNIKTIEVDQFLRRPDYRLTLDYIEDYVLLNNIYKNVPFKNVIKLYDVIDYLDQNPEIVSINSNCTQLNLDDKTLKIIEKNFLDNIKTINKIKEEIYSQ</sequence>
<dbReference type="OrthoDB" id="9815559at2"/>
<dbReference type="InterPro" id="IPR029044">
    <property type="entry name" value="Nucleotide-diphossugar_trans"/>
</dbReference>
<dbReference type="STRING" id="373903.Hore_16990"/>
<organism evidence="1 2">
    <name type="scientific">Halothermothrix orenii (strain H 168 / OCM 544 / DSM 9562)</name>
    <dbReference type="NCBI Taxonomy" id="373903"/>
    <lineage>
        <taxon>Bacteria</taxon>
        <taxon>Bacillati</taxon>
        <taxon>Bacillota</taxon>
        <taxon>Clostridia</taxon>
        <taxon>Halanaerobiales</taxon>
        <taxon>Halothermotrichaceae</taxon>
        <taxon>Halothermothrix</taxon>
    </lineage>
</organism>
<dbReference type="Gene3D" id="3.90.550.10">
    <property type="entry name" value="Spore Coat Polysaccharide Biosynthesis Protein SpsA, Chain A"/>
    <property type="match status" value="1"/>
</dbReference>
<proteinExistence type="predicted"/>
<dbReference type="Proteomes" id="UP000000719">
    <property type="component" value="Chromosome"/>
</dbReference>
<dbReference type="SUPFAM" id="SSF53448">
    <property type="entry name" value="Nucleotide-diphospho-sugar transferases"/>
    <property type="match status" value="1"/>
</dbReference>
<dbReference type="GO" id="GO:0008690">
    <property type="term" value="F:3-deoxy-manno-octulosonate cytidylyltransferase activity"/>
    <property type="evidence" value="ECO:0007669"/>
    <property type="project" value="UniProtKB-EC"/>
</dbReference>
<evidence type="ECO:0000313" key="1">
    <source>
        <dbReference type="EMBL" id="ACL70448.1"/>
    </source>
</evidence>
<gene>
    <name evidence="1" type="ordered locus">Hore_16990</name>
</gene>
<dbReference type="RefSeq" id="WP_015923418.1">
    <property type="nucleotide sequence ID" value="NC_011899.1"/>
</dbReference>
<dbReference type="EC" id="2.7.7.38" evidence="1"/>
<dbReference type="InterPro" id="IPR003329">
    <property type="entry name" value="Cytidylyl_trans"/>
</dbReference>
<dbReference type="PANTHER" id="PTHR42866">
    <property type="entry name" value="3-DEOXY-MANNO-OCTULOSONATE CYTIDYLYLTRANSFERASE"/>
    <property type="match status" value="1"/>
</dbReference>
<dbReference type="HOGENOM" id="CLU_072501_0_0_9"/>
<keyword evidence="1" id="KW-0548">Nucleotidyltransferase</keyword>
<evidence type="ECO:0000313" key="2">
    <source>
        <dbReference type="Proteomes" id="UP000000719"/>
    </source>
</evidence>
<dbReference type="PANTHER" id="PTHR42866:SF1">
    <property type="entry name" value="SPORE COAT POLYSACCHARIDE BIOSYNTHESIS PROTEIN SPSF"/>
    <property type="match status" value="1"/>
</dbReference>
<dbReference type="eggNOG" id="COG1861">
    <property type="taxonomic scope" value="Bacteria"/>
</dbReference>
<dbReference type="Pfam" id="PF02348">
    <property type="entry name" value="CTP_transf_3"/>
    <property type="match status" value="1"/>
</dbReference>
<name>B8CYS9_HALOH</name>
<dbReference type="AlphaFoldDB" id="B8CYS9"/>
<reference evidence="1 2" key="1">
    <citation type="journal article" date="2009" name="PLoS ONE">
        <title>Genome analysis of the anaerobic thermohalophilic bacterium Halothermothrix orenii.</title>
        <authorList>
            <person name="Mavromatis K."/>
            <person name="Ivanova N."/>
            <person name="Anderson I."/>
            <person name="Lykidis A."/>
            <person name="Hooper S.D."/>
            <person name="Sun H."/>
            <person name="Kunin V."/>
            <person name="Lapidus A."/>
            <person name="Hugenholtz P."/>
            <person name="Patel B."/>
            <person name="Kyrpides N.C."/>
        </authorList>
    </citation>
    <scope>NUCLEOTIDE SEQUENCE [LARGE SCALE GENOMIC DNA]</scope>
    <source>
        <strain evidence="2">H 168 / OCM 544 / DSM 9562</strain>
    </source>
</reference>
<dbReference type="KEGG" id="hor:Hore_16990"/>
<protein>
    <submittedName>
        <fullName evidence="1">3-deoxy-manno-octulosonate cytidylyltransferase</fullName>
        <ecNumber evidence="1">2.7.7.38</ecNumber>
    </submittedName>
</protein>